<keyword evidence="5" id="KW-0378">Hydrolase</keyword>
<evidence type="ECO:0000256" key="9">
    <source>
        <dbReference type="ARBA" id="ARBA00038901"/>
    </source>
</evidence>
<dbReference type="STRING" id="54915.ADS79_31545"/>
<comment type="cofactor">
    <cofactor evidence="1">
        <name>Mn(2+)</name>
        <dbReference type="ChEBI" id="CHEBI:29035"/>
    </cofactor>
</comment>
<dbReference type="Gene3D" id="3.90.950.10">
    <property type="match status" value="1"/>
</dbReference>
<evidence type="ECO:0000256" key="5">
    <source>
        <dbReference type="ARBA" id="ARBA00022801"/>
    </source>
</evidence>
<keyword evidence="8" id="KW-0464">Manganese</keyword>
<evidence type="ECO:0000256" key="4">
    <source>
        <dbReference type="ARBA" id="ARBA00022741"/>
    </source>
</evidence>
<evidence type="ECO:0000256" key="7">
    <source>
        <dbReference type="ARBA" id="ARBA00023080"/>
    </source>
</evidence>
<evidence type="ECO:0000256" key="3">
    <source>
        <dbReference type="ARBA" id="ARBA00022723"/>
    </source>
</evidence>
<comment type="caution">
    <text evidence="13">The sequence shown here is derived from an EMBL/GenBank/DDBJ whole genome shotgun (WGS) entry which is preliminary data.</text>
</comment>
<keyword evidence="4" id="KW-0547">Nucleotide-binding</keyword>
<dbReference type="Proteomes" id="UP000036834">
    <property type="component" value="Unassembled WGS sequence"/>
</dbReference>
<dbReference type="PATRIC" id="fig|54915.3.peg.402"/>
<dbReference type="GO" id="GO:0103023">
    <property type="term" value="F:ITPase activity"/>
    <property type="evidence" value="ECO:0007669"/>
    <property type="project" value="UniProtKB-EC"/>
</dbReference>
<dbReference type="GO" id="GO:0009117">
    <property type="term" value="P:nucleotide metabolic process"/>
    <property type="evidence" value="ECO:0007669"/>
    <property type="project" value="UniProtKB-KW"/>
</dbReference>
<name>A0A0K9YKZ0_9BACL</name>
<dbReference type="InterPro" id="IPR026533">
    <property type="entry name" value="NTPase/PRRC1"/>
</dbReference>
<dbReference type="Pfam" id="PF01931">
    <property type="entry name" value="NTPase_I-T"/>
    <property type="match status" value="1"/>
</dbReference>
<dbReference type="GO" id="GO:0046872">
    <property type="term" value="F:metal ion binding"/>
    <property type="evidence" value="ECO:0007669"/>
    <property type="project" value="UniProtKB-KW"/>
</dbReference>
<comment type="catalytic activity">
    <reaction evidence="11">
        <text>XTP + H2O = XDP + phosphate + H(+)</text>
        <dbReference type="Rhea" id="RHEA:28406"/>
        <dbReference type="ChEBI" id="CHEBI:15377"/>
        <dbReference type="ChEBI" id="CHEBI:15378"/>
        <dbReference type="ChEBI" id="CHEBI:43474"/>
        <dbReference type="ChEBI" id="CHEBI:59884"/>
        <dbReference type="ChEBI" id="CHEBI:61314"/>
        <dbReference type="EC" id="3.6.1.73"/>
    </reaction>
</comment>
<sequence length="180" mass="19837">MEELQLDFSSWRFGLGTTNGAKRLAVQMATGAEPICLSVPSGISDQPMSEDETITGAINRAKAVLEALPEAQIGLGLEGGLMYDDRFTHQWYLISVCAAWDGRQLFLGKGLSFPMPHLAAERILQEKIELHTVIDEWGKTTNSNHRGGAYGLLTNDQVRRADVFRDAVIAAITPFHSPFY</sequence>
<dbReference type="GO" id="GO:0000166">
    <property type="term" value="F:nucleotide binding"/>
    <property type="evidence" value="ECO:0007669"/>
    <property type="project" value="UniProtKB-KW"/>
</dbReference>
<evidence type="ECO:0000259" key="12">
    <source>
        <dbReference type="Pfam" id="PF01931"/>
    </source>
</evidence>
<organism evidence="13 14">
    <name type="scientific">Brevibacillus reuszeri</name>
    <dbReference type="NCBI Taxonomy" id="54915"/>
    <lineage>
        <taxon>Bacteria</taxon>
        <taxon>Bacillati</taxon>
        <taxon>Bacillota</taxon>
        <taxon>Bacilli</taxon>
        <taxon>Bacillales</taxon>
        <taxon>Paenibacillaceae</taxon>
        <taxon>Brevibacillus</taxon>
    </lineage>
</organism>
<feature type="domain" description="Non-canonical purine NTP phosphatase/PRRC1" evidence="12">
    <location>
        <begin position="16"/>
        <end position="175"/>
    </location>
</feature>
<evidence type="ECO:0000256" key="1">
    <source>
        <dbReference type="ARBA" id="ARBA00001936"/>
    </source>
</evidence>
<dbReference type="AlphaFoldDB" id="A0A0K9YKZ0"/>
<dbReference type="PANTHER" id="PTHR34699">
    <property type="match status" value="1"/>
</dbReference>
<evidence type="ECO:0000256" key="6">
    <source>
        <dbReference type="ARBA" id="ARBA00022842"/>
    </source>
</evidence>
<dbReference type="RefSeq" id="WP_049742792.1">
    <property type="nucleotide sequence ID" value="NZ_JBCNIY010000028.1"/>
</dbReference>
<dbReference type="SUPFAM" id="SSF52972">
    <property type="entry name" value="ITPase-like"/>
    <property type="match status" value="1"/>
</dbReference>
<dbReference type="EC" id="3.6.1.73" evidence="9"/>
<dbReference type="PANTHER" id="PTHR34699:SF2">
    <property type="entry name" value="NON-CANONICAL PURINE NTP PHOSPHATASE_PRRC1 DOMAIN-CONTAINING PROTEIN"/>
    <property type="match status" value="1"/>
</dbReference>
<proteinExistence type="predicted"/>
<dbReference type="InterPro" id="IPR029001">
    <property type="entry name" value="ITPase-like_fam"/>
</dbReference>
<keyword evidence="6" id="KW-0460">Magnesium</keyword>
<keyword evidence="3" id="KW-0479">Metal-binding</keyword>
<evidence type="ECO:0000256" key="8">
    <source>
        <dbReference type="ARBA" id="ARBA00023211"/>
    </source>
</evidence>
<dbReference type="OrthoDB" id="164951at2"/>
<evidence type="ECO:0000256" key="2">
    <source>
        <dbReference type="ARBA" id="ARBA00001946"/>
    </source>
</evidence>
<keyword evidence="7" id="KW-0546">Nucleotide metabolism</keyword>
<dbReference type="GO" id="GO:0006772">
    <property type="term" value="P:thiamine metabolic process"/>
    <property type="evidence" value="ECO:0007669"/>
    <property type="project" value="TreeGrafter"/>
</dbReference>
<dbReference type="EMBL" id="LGIQ01000017">
    <property type="protein sequence ID" value="KNB68855.1"/>
    <property type="molecule type" value="Genomic_DNA"/>
</dbReference>
<dbReference type="InterPro" id="IPR050299">
    <property type="entry name" value="YjjX_NTPase"/>
</dbReference>
<protein>
    <recommendedName>
        <fullName evidence="9">inosine/xanthosine triphosphatase</fullName>
        <ecNumber evidence="9">3.6.1.73</ecNumber>
    </recommendedName>
</protein>
<evidence type="ECO:0000313" key="14">
    <source>
        <dbReference type="Proteomes" id="UP000036834"/>
    </source>
</evidence>
<evidence type="ECO:0000256" key="11">
    <source>
        <dbReference type="ARBA" id="ARBA00048781"/>
    </source>
</evidence>
<evidence type="ECO:0000256" key="10">
    <source>
        <dbReference type="ARBA" id="ARBA00048174"/>
    </source>
</evidence>
<comment type="cofactor">
    <cofactor evidence="2">
        <name>Mg(2+)</name>
        <dbReference type="ChEBI" id="CHEBI:18420"/>
    </cofactor>
</comment>
<comment type="catalytic activity">
    <reaction evidence="10">
        <text>ITP + H2O = IDP + phosphate + H(+)</text>
        <dbReference type="Rhea" id="RHEA:28330"/>
        <dbReference type="ChEBI" id="CHEBI:15377"/>
        <dbReference type="ChEBI" id="CHEBI:15378"/>
        <dbReference type="ChEBI" id="CHEBI:43474"/>
        <dbReference type="ChEBI" id="CHEBI:58280"/>
        <dbReference type="ChEBI" id="CHEBI:61402"/>
        <dbReference type="EC" id="3.6.1.73"/>
    </reaction>
</comment>
<gene>
    <name evidence="13" type="ORF">ADS79_31545</name>
</gene>
<accession>A0A0K9YKZ0</accession>
<evidence type="ECO:0000313" key="13">
    <source>
        <dbReference type="EMBL" id="KNB68855.1"/>
    </source>
</evidence>
<reference evidence="14" key="1">
    <citation type="submission" date="2015-07" db="EMBL/GenBank/DDBJ databases">
        <title>Genome sequencing project for genomic taxonomy and phylogenomics of Bacillus-like bacteria.</title>
        <authorList>
            <person name="Liu B."/>
            <person name="Wang J."/>
            <person name="Zhu Y."/>
            <person name="Liu G."/>
            <person name="Chen Q."/>
            <person name="Chen Z."/>
            <person name="Lan J."/>
            <person name="Che J."/>
            <person name="Ge C."/>
            <person name="Shi H."/>
            <person name="Pan Z."/>
            <person name="Liu X."/>
        </authorList>
    </citation>
    <scope>NUCLEOTIDE SEQUENCE [LARGE SCALE GENOMIC DNA]</scope>
    <source>
        <strain evidence="14">DSM 9887</strain>
    </source>
</reference>